<evidence type="ECO:0000256" key="5">
    <source>
        <dbReference type="ARBA" id="ARBA00023277"/>
    </source>
</evidence>
<feature type="active site" evidence="8">
    <location>
        <position position="773"/>
    </location>
</feature>
<dbReference type="InterPro" id="IPR012291">
    <property type="entry name" value="CBM2_carb-bd_dom_sf"/>
</dbReference>
<feature type="signal peptide" evidence="9">
    <location>
        <begin position="1"/>
        <end position="21"/>
    </location>
</feature>
<feature type="compositionally biased region" description="Polar residues" evidence="10">
    <location>
        <begin position="149"/>
        <end position="198"/>
    </location>
</feature>
<dbReference type="EMBL" id="JACVVK020000263">
    <property type="protein sequence ID" value="KAK7481400.1"/>
    <property type="molecule type" value="Genomic_DNA"/>
</dbReference>
<evidence type="ECO:0000256" key="9">
    <source>
        <dbReference type="RuleBase" id="RU361166"/>
    </source>
</evidence>
<evidence type="ECO:0000256" key="3">
    <source>
        <dbReference type="ARBA" id="ARBA00022801"/>
    </source>
</evidence>
<feature type="chain" id="PRO_5044528791" description="Endoglucanase" evidence="9">
    <location>
        <begin position="22"/>
        <end position="809"/>
    </location>
</feature>
<dbReference type="EC" id="3.2.1.4" evidence="9"/>
<keyword evidence="13" id="KW-1185">Reference proteome</keyword>
<feature type="region of interest" description="Disordered" evidence="10">
    <location>
        <begin position="135"/>
        <end position="247"/>
    </location>
</feature>
<keyword evidence="3 8" id="KW-0378">Hydrolase</keyword>
<dbReference type="InterPro" id="IPR001701">
    <property type="entry name" value="Glyco_hydro_9"/>
</dbReference>
<feature type="compositionally biased region" description="Polar residues" evidence="10">
    <location>
        <begin position="231"/>
        <end position="247"/>
    </location>
</feature>
<gene>
    <name evidence="12" type="ORF">BaRGS_00027356</name>
</gene>
<dbReference type="InterPro" id="IPR012341">
    <property type="entry name" value="6hp_glycosidase-like_sf"/>
</dbReference>
<comment type="catalytic activity">
    <reaction evidence="1 9">
        <text>Endohydrolysis of (1-&gt;4)-beta-D-glucosidic linkages in cellulose, lichenin and cereal beta-D-glucans.</text>
        <dbReference type="EC" id="3.2.1.4"/>
    </reaction>
</comment>
<dbReference type="InterPro" id="IPR001919">
    <property type="entry name" value="CBD2"/>
</dbReference>
<dbReference type="Pfam" id="PF00553">
    <property type="entry name" value="CBM_2"/>
    <property type="match status" value="1"/>
</dbReference>
<evidence type="ECO:0000256" key="7">
    <source>
        <dbReference type="ARBA" id="ARBA00023326"/>
    </source>
</evidence>
<reference evidence="12 13" key="1">
    <citation type="journal article" date="2023" name="Sci. Data">
        <title>Genome assembly of the Korean intertidal mud-creeper Batillaria attramentaria.</title>
        <authorList>
            <person name="Patra A.K."/>
            <person name="Ho P.T."/>
            <person name="Jun S."/>
            <person name="Lee S.J."/>
            <person name="Kim Y."/>
            <person name="Won Y.J."/>
        </authorList>
    </citation>
    <scope>NUCLEOTIDE SEQUENCE [LARGE SCALE GENOMIC DNA]</scope>
    <source>
        <strain evidence="12">Wonlab-2016</strain>
    </source>
</reference>
<name>A0ABD0K1X4_9CAEN</name>
<comment type="caution">
    <text evidence="12">The sequence shown here is derived from an EMBL/GenBank/DDBJ whole genome shotgun (WGS) entry which is preliminary data.</text>
</comment>
<dbReference type="Gene3D" id="2.60.40.290">
    <property type="match status" value="1"/>
</dbReference>
<protein>
    <recommendedName>
        <fullName evidence="9">Endoglucanase</fullName>
        <ecNumber evidence="9">3.2.1.4</ecNumber>
    </recommendedName>
</protein>
<dbReference type="PANTHER" id="PTHR22298">
    <property type="entry name" value="ENDO-1,4-BETA-GLUCANASE"/>
    <property type="match status" value="1"/>
</dbReference>
<evidence type="ECO:0000256" key="8">
    <source>
        <dbReference type="PROSITE-ProRule" id="PRU10060"/>
    </source>
</evidence>
<dbReference type="PROSITE" id="PS00698">
    <property type="entry name" value="GH9_3"/>
    <property type="match status" value="1"/>
</dbReference>
<dbReference type="Proteomes" id="UP001519460">
    <property type="component" value="Unassembled WGS sequence"/>
</dbReference>
<keyword evidence="7 8" id="KW-0624">Polysaccharide degradation</keyword>
<feature type="active site" evidence="8">
    <location>
        <position position="764"/>
    </location>
</feature>
<feature type="domain" description="CBM2" evidence="11">
    <location>
        <begin position="21"/>
        <end position="112"/>
    </location>
</feature>
<dbReference type="InterPro" id="IPR033126">
    <property type="entry name" value="Glyco_hydro_9_Asp/Glu_AS"/>
</dbReference>
<organism evidence="12 13">
    <name type="scientific">Batillaria attramentaria</name>
    <dbReference type="NCBI Taxonomy" id="370345"/>
    <lineage>
        <taxon>Eukaryota</taxon>
        <taxon>Metazoa</taxon>
        <taxon>Spiralia</taxon>
        <taxon>Lophotrochozoa</taxon>
        <taxon>Mollusca</taxon>
        <taxon>Gastropoda</taxon>
        <taxon>Caenogastropoda</taxon>
        <taxon>Sorbeoconcha</taxon>
        <taxon>Cerithioidea</taxon>
        <taxon>Batillariidae</taxon>
        <taxon>Batillaria</taxon>
    </lineage>
</organism>
<keyword evidence="5 8" id="KW-0119">Carbohydrate metabolism</keyword>
<keyword evidence="6 8" id="KW-0326">Glycosidase</keyword>
<evidence type="ECO:0000313" key="13">
    <source>
        <dbReference type="Proteomes" id="UP001519460"/>
    </source>
</evidence>
<dbReference type="InterPro" id="IPR008928">
    <property type="entry name" value="6-hairpin_glycosidase_sf"/>
</dbReference>
<evidence type="ECO:0000259" key="11">
    <source>
        <dbReference type="SMART" id="SM00637"/>
    </source>
</evidence>
<keyword evidence="4 9" id="KW-0136">Cellulose degradation</keyword>
<proteinExistence type="inferred from homology"/>
<evidence type="ECO:0000313" key="12">
    <source>
        <dbReference type="EMBL" id="KAK7481400.1"/>
    </source>
</evidence>
<dbReference type="Pfam" id="PF00759">
    <property type="entry name" value="Glyco_hydro_9"/>
    <property type="match status" value="1"/>
</dbReference>
<evidence type="ECO:0000256" key="6">
    <source>
        <dbReference type="ARBA" id="ARBA00023295"/>
    </source>
</evidence>
<dbReference type="GO" id="GO:0008810">
    <property type="term" value="F:cellulase activity"/>
    <property type="evidence" value="ECO:0007669"/>
    <property type="project" value="UniProtKB-EC"/>
</dbReference>
<dbReference type="InterPro" id="IPR008965">
    <property type="entry name" value="CBM2/CBM3_carb-bd_dom_sf"/>
</dbReference>
<evidence type="ECO:0000256" key="2">
    <source>
        <dbReference type="ARBA" id="ARBA00007072"/>
    </source>
</evidence>
<evidence type="ECO:0000256" key="1">
    <source>
        <dbReference type="ARBA" id="ARBA00000966"/>
    </source>
</evidence>
<dbReference type="GO" id="GO:0030245">
    <property type="term" value="P:cellulose catabolic process"/>
    <property type="evidence" value="ECO:0007669"/>
    <property type="project" value="UniProtKB-KW"/>
</dbReference>
<accession>A0ABD0K1X4</accession>
<keyword evidence="9" id="KW-0732">Signal</keyword>
<dbReference type="SMART" id="SM00637">
    <property type="entry name" value="CBD_II"/>
    <property type="match status" value="1"/>
</dbReference>
<dbReference type="SUPFAM" id="SSF48208">
    <property type="entry name" value="Six-hairpin glycosidases"/>
    <property type="match status" value="1"/>
</dbReference>
<evidence type="ECO:0000256" key="4">
    <source>
        <dbReference type="ARBA" id="ARBA00023001"/>
    </source>
</evidence>
<feature type="compositionally biased region" description="Low complexity" evidence="10">
    <location>
        <begin position="199"/>
        <end position="217"/>
    </location>
</feature>
<comment type="similarity">
    <text evidence="2 8 9">Belongs to the glycosyl hydrolase 9 (cellulase E) family.</text>
</comment>
<evidence type="ECO:0000256" key="10">
    <source>
        <dbReference type="SAM" id="MobiDB-lite"/>
    </source>
</evidence>
<sequence>MLQLTLLLVLLMAGRVVEVHSAATASVTNAWPTGFDAKVELPVTQTLDGWKIHVVFDKPVDSLTGWNEDSTKISDTEFILTNVDYNAHIDSGTTFLVDMQGKISGDPPSQVCVYWEGIEPADACLLTTITSPGVPPGSSLPPGVTGSTVEPSSTSGVPLGSSPTPAGTTDTVEPYTSSTPDVPLGSSSPSAGTSDTMESYSTPGVPPSSSSTPAGPSITVEPYSTPGVPLGSSSPQSATSGPGLSTSTAVPLTTSFAPSIATSGPDVYTDSTYASPGFSTPSLIPSSPGLPTATSNIPVGFSTLFPVSTNVPPVPGATGSTNGMGVSTNTPAGPASSSAPVTFGSSTTAATLTTRLPGPAGSKDYAKAIALSQMFYDAQRSGKLPADNPIPWRNDSALTDCVVGGWYDAGDHVKFGFPMAGALTMLLWGVDRFKDGYEAAGQLDKMYDTVKWGLDYLLNAWNPFTQELVGDGDIDHQYWGRPEDMTMPRPCVKIGPGRPGSDVAGETVAALAAGALVFEEKGDLEYAATLLETAQSIYRFALENRGLYTDMPPTTQSWYYPSTSDKDEMCEAGVWLYRATGDESYLVNAKREHEGIIPTELSWDDKTAACDLLLYNTTHGNQRYRRDVENFLSSWQPGGDKLYTPCGFVWGNSTYWGSARHAANVAFAALLAAEDGIDPEVNRKWAAEQINYLLGDNPHDGGCFSYEIGYGSKYPLQPHHRAASCPDPPAPCSEADNLHVDAPSPHILYGGLVGGPIYNDGYNDTREDYVHNEVALDYNAGFQSALAGLMPLVSTDQFPDTRNICPCTQ</sequence>
<dbReference type="SUPFAM" id="SSF49384">
    <property type="entry name" value="Carbohydrate-binding domain"/>
    <property type="match status" value="1"/>
</dbReference>
<dbReference type="Gene3D" id="1.50.10.10">
    <property type="match status" value="1"/>
</dbReference>
<dbReference type="AlphaFoldDB" id="A0ABD0K1X4"/>